<dbReference type="Gene3D" id="1.20.58.390">
    <property type="entry name" value="Neurotransmitter-gated ion-channel transmembrane domain"/>
    <property type="match status" value="1"/>
</dbReference>
<dbReference type="STRING" id="1965070.A0A3S3SFE8"/>
<keyword evidence="4" id="KW-1003">Cell membrane</keyword>
<dbReference type="GO" id="GO:0005886">
    <property type="term" value="C:plasma membrane"/>
    <property type="evidence" value="ECO:0007669"/>
    <property type="project" value="UniProtKB-SubCell"/>
</dbReference>
<dbReference type="GO" id="GO:0005254">
    <property type="term" value="F:chloride channel activity"/>
    <property type="evidence" value="ECO:0007669"/>
    <property type="project" value="UniProtKB-ARBA"/>
</dbReference>
<dbReference type="PANTHER" id="PTHR18945">
    <property type="entry name" value="NEUROTRANSMITTER GATED ION CHANNEL"/>
    <property type="match status" value="1"/>
</dbReference>
<evidence type="ECO:0000313" key="15">
    <source>
        <dbReference type="Proteomes" id="UP000285301"/>
    </source>
</evidence>
<keyword evidence="9 11" id="KW-0472">Membrane</keyword>
<keyword evidence="5 11" id="KW-0812">Transmembrane</keyword>
<dbReference type="InterPro" id="IPR036719">
    <property type="entry name" value="Neuro-gated_channel_TM_sf"/>
</dbReference>
<dbReference type="SUPFAM" id="SSF90112">
    <property type="entry name" value="Neurotransmitter-gated ion-channel transmembrane pore"/>
    <property type="match status" value="1"/>
</dbReference>
<dbReference type="InterPro" id="IPR006029">
    <property type="entry name" value="Neurotrans-gated_channel_TM"/>
</dbReference>
<evidence type="ECO:0000256" key="7">
    <source>
        <dbReference type="ARBA" id="ARBA00022989"/>
    </source>
</evidence>
<dbReference type="InterPro" id="IPR006028">
    <property type="entry name" value="GABAA/Glycine_rcpt"/>
</dbReference>
<dbReference type="Gene3D" id="2.70.170.10">
    <property type="entry name" value="Neurotransmitter-gated ion-channel ligand-binding domain"/>
    <property type="match status" value="1"/>
</dbReference>
<keyword evidence="15" id="KW-1185">Reference proteome</keyword>
<feature type="transmembrane region" description="Helical" evidence="11">
    <location>
        <begin position="241"/>
        <end position="263"/>
    </location>
</feature>
<dbReference type="GO" id="GO:0099095">
    <property type="term" value="F:ligand-gated monoatomic anion channel activity"/>
    <property type="evidence" value="ECO:0007669"/>
    <property type="project" value="UniProtKB-ARBA"/>
</dbReference>
<dbReference type="GO" id="GO:0004888">
    <property type="term" value="F:transmembrane signaling receptor activity"/>
    <property type="evidence" value="ECO:0007669"/>
    <property type="project" value="InterPro"/>
</dbReference>
<dbReference type="Pfam" id="PF02932">
    <property type="entry name" value="Neur_chan_memb"/>
    <property type="match status" value="1"/>
</dbReference>
<evidence type="ECO:0000256" key="1">
    <source>
        <dbReference type="ARBA" id="ARBA00004141"/>
    </source>
</evidence>
<dbReference type="PRINTS" id="PR00253">
    <property type="entry name" value="GABAARECEPTR"/>
</dbReference>
<dbReference type="CDD" id="cd19049">
    <property type="entry name" value="LGIC_TM_anion"/>
    <property type="match status" value="1"/>
</dbReference>
<organism evidence="14 15">
    <name type="scientific">Dinothrombium tinctorium</name>
    <dbReference type="NCBI Taxonomy" id="1965070"/>
    <lineage>
        <taxon>Eukaryota</taxon>
        <taxon>Metazoa</taxon>
        <taxon>Ecdysozoa</taxon>
        <taxon>Arthropoda</taxon>
        <taxon>Chelicerata</taxon>
        <taxon>Arachnida</taxon>
        <taxon>Acari</taxon>
        <taxon>Acariformes</taxon>
        <taxon>Trombidiformes</taxon>
        <taxon>Prostigmata</taxon>
        <taxon>Anystina</taxon>
        <taxon>Parasitengona</taxon>
        <taxon>Trombidioidea</taxon>
        <taxon>Trombidiidae</taxon>
        <taxon>Dinothrombium</taxon>
    </lineage>
</organism>
<keyword evidence="7 11" id="KW-1133">Transmembrane helix</keyword>
<evidence type="ECO:0000256" key="11">
    <source>
        <dbReference type="SAM" id="Phobius"/>
    </source>
</evidence>
<keyword evidence="3" id="KW-0813">Transport</keyword>
<evidence type="ECO:0000256" key="6">
    <source>
        <dbReference type="ARBA" id="ARBA00022729"/>
    </source>
</evidence>
<feature type="transmembrane region" description="Helical" evidence="11">
    <location>
        <begin position="327"/>
        <end position="346"/>
    </location>
</feature>
<accession>A0A3S3SFE8</accession>
<reference evidence="14 15" key="1">
    <citation type="journal article" date="2018" name="Gigascience">
        <title>Genomes of trombidid mites reveal novel predicted allergens and laterally-transferred genes associated with secondary metabolism.</title>
        <authorList>
            <person name="Dong X."/>
            <person name="Chaisiri K."/>
            <person name="Xia D."/>
            <person name="Armstrong S.D."/>
            <person name="Fang Y."/>
            <person name="Donnelly M.J."/>
            <person name="Kadowaki T."/>
            <person name="McGarry J.W."/>
            <person name="Darby A.C."/>
            <person name="Makepeace B.L."/>
        </authorList>
    </citation>
    <scope>NUCLEOTIDE SEQUENCE [LARGE SCALE GENOMIC DNA]</scope>
    <source>
        <strain evidence="14">UoL-WK</strain>
    </source>
</reference>
<protein>
    <submittedName>
        <fullName evidence="14">Glycine receptor subunit alpha-2-like protein</fullName>
    </submittedName>
</protein>
<name>A0A3S3SFE8_9ACAR</name>
<feature type="transmembrane region" description="Helical" evidence="11">
    <location>
        <begin position="209"/>
        <end position="226"/>
    </location>
</feature>
<gene>
    <name evidence="14" type="ORF">B4U79_15449</name>
</gene>
<sequence length="352" mass="41324">MDFQIMFRLRQQWHLRESICNTYRRKLNESTIIKRETIFIGASQVKLFWSPDTFFPNAIAVGTPSEVNNFNKMKLKRDQRGGCVIEHNSLFTAKVGCQMNLRHYPSDIQTCVFKIRSFANPSYLINYQWERPVEVDKKIQVPVYELSHITQGSETLRMFGVNYSSIYFNITFQRQIVPQLIHIYAPSTLLVVISWFSFWMGLDAIPGRITLSVTSLLALVTYFGAMRKELPATTYVNGSDIWMIICMLFVFSSLLQFSIVNYINTRSQKKMAEVKRAAELLLRKENPPLFSIRFVEQNRTRKTNSIFQKYCDLENERKQTIDKIENASRIIFPLTFALWNILYWPLLLNRNL</sequence>
<comment type="caution">
    <text evidence="14">The sequence shown here is derived from an EMBL/GenBank/DDBJ whole genome shotgun (WGS) entry which is preliminary data.</text>
</comment>
<dbReference type="InterPro" id="IPR036734">
    <property type="entry name" value="Neur_chan_lig-bd_sf"/>
</dbReference>
<dbReference type="PROSITE" id="PS00236">
    <property type="entry name" value="NEUROTR_ION_CHANNEL"/>
    <property type="match status" value="1"/>
</dbReference>
<dbReference type="InterPro" id="IPR038050">
    <property type="entry name" value="Neuro_actylchol_rec"/>
</dbReference>
<dbReference type="AlphaFoldDB" id="A0A3S3SFE8"/>
<dbReference type="OrthoDB" id="6511516at2759"/>
<keyword evidence="6" id="KW-0732">Signal</keyword>
<dbReference type="EMBL" id="NCKU01000691">
    <property type="protein sequence ID" value="RWS14559.1"/>
    <property type="molecule type" value="Genomic_DNA"/>
</dbReference>
<keyword evidence="14" id="KW-0675">Receptor</keyword>
<proteinExistence type="predicted"/>
<dbReference type="InterPro" id="IPR018000">
    <property type="entry name" value="Neurotransmitter_ion_chnl_CS"/>
</dbReference>
<evidence type="ECO:0000256" key="10">
    <source>
        <dbReference type="ARBA" id="ARBA00023303"/>
    </source>
</evidence>
<keyword evidence="10" id="KW-0407">Ion channel</keyword>
<evidence type="ECO:0000259" key="13">
    <source>
        <dbReference type="Pfam" id="PF02932"/>
    </source>
</evidence>
<evidence type="ECO:0000256" key="3">
    <source>
        <dbReference type="ARBA" id="ARBA00022448"/>
    </source>
</evidence>
<dbReference type="Pfam" id="PF02931">
    <property type="entry name" value="Neur_chan_LBD"/>
    <property type="match status" value="1"/>
</dbReference>
<evidence type="ECO:0000313" key="14">
    <source>
        <dbReference type="EMBL" id="RWS14559.1"/>
    </source>
</evidence>
<evidence type="ECO:0000256" key="4">
    <source>
        <dbReference type="ARBA" id="ARBA00022475"/>
    </source>
</evidence>
<dbReference type="InterPro" id="IPR006202">
    <property type="entry name" value="Neur_chan_lig-bd"/>
</dbReference>
<dbReference type="InterPro" id="IPR006201">
    <property type="entry name" value="Neur_channel"/>
</dbReference>
<dbReference type="Proteomes" id="UP000285301">
    <property type="component" value="Unassembled WGS sequence"/>
</dbReference>
<keyword evidence="8" id="KW-0406">Ion transport</keyword>
<feature type="domain" description="Neurotransmitter-gated ion-channel ligand-binding" evidence="12">
    <location>
        <begin position="43"/>
        <end position="175"/>
    </location>
</feature>
<comment type="subcellular location">
    <subcellularLocation>
        <location evidence="2">Cell membrane</location>
    </subcellularLocation>
    <subcellularLocation>
        <location evidence="1">Membrane</location>
        <topology evidence="1">Multi-pass membrane protein</topology>
    </subcellularLocation>
</comment>
<evidence type="ECO:0000259" key="12">
    <source>
        <dbReference type="Pfam" id="PF02931"/>
    </source>
</evidence>
<feature type="domain" description="Neurotransmitter-gated ion-channel transmembrane" evidence="13">
    <location>
        <begin position="183"/>
        <end position="284"/>
    </location>
</feature>
<dbReference type="GO" id="GO:0005230">
    <property type="term" value="F:extracellular ligand-gated monoatomic ion channel activity"/>
    <property type="evidence" value="ECO:0007669"/>
    <property type="project" value="InterPro"/>
</dbReference>
<dbReference type="SUPFAM" id="SSF63712">
    <property type="entry name" value="Nicotinic receptor ligand binding domain-like"/>
    <property type="match status" value="1"/>
</dbReference>
<evidence type="ECO:0000256" key="2">
    <source>
        <dbReference type="ARBA" id="ARBA00004236"/>
    </source>
</evidence>
<feature type="transmembrane region" description="Helical" evidence="11">
    <location>
        <begin position="183"/>
        <end position="202"/>
    </location>
</feature>
<evidence type="ECO:0000256" key="5">
    <source>
        <dbReference type="ARBA" id="ARBA00022692"/>
    </source>
</evidence>
<evidence type="ECO:0000256" key="9">
    <source>
        <dbReference type="ARBA" id="ARBA00023136"/>
    </source>
</evidence>
<evidence type="ECO:0000256" key="8">
    <source>
        <dbReference type="ARBA" id="ARBA00023065"/>
    </source>
</evidence>